<feature type="chain" id="PRO_5046745706" evidence="2">
    <location>
        <begin position="28"/>
        <end position="311"/>
    </location>
</feature>
<evidence type="ECO:0000259" key="3">
    <source>
        <dbReference type="SMART" id="SM00062"/>
    </source>
</evidence>
<sequence length="311" mass="32997">MTVSRKAAAAAIAVLFVALGFGGAASAQTFDLSPEQPDRVRAQKDDAIAASLPKDFKFVEDGALTIAVAPSTPPIATYATDARTVVGADPDLIQLVADVLGRRLVLVPIAWEDWPLGLVSGKFDAVVSNVGVTEERKQRFDFSTYRKGLHGFYVKSDSPIQAIREPKDIAGLKIITSPGTNQERILLEWNRQNLAAGLAAADLLYYEDVAAWPLVIQSGRVDAEFSVNSALAYQAARNGHLKPVGTVSSGWPLAAEVGITTRRGSGLAAPFTAAINAVIADGKYAQALSRWSLGEEAVDVAQTNPPGLPKF</sequence>
<dbReference type="CDD" id="cd01004">
    <property type="entry name" value="PBP2_MidA_like"/>
    <property type="match status" value="1"/>
</dbReference>
<keyword evidence="1 2" id="KW-0732">Signal</keyword>
<feature type="signal peptide" evidence="2">
    <location>
        <begin position="1"/>
        <end position="27"/>
    </location>
</feature>
<dbReference type="SUPFAM" id="SSF53850">
    <property type="entry name" value="Periplasmic binding protein-like II"/>
    <property type="match status" value="1"/>
</dbReference>
<dbReference type="PANTHER" id="PTHR35936:SF19">
    <property type="entry name" value="AMINO-ACID-BINDING PROTEIN YXEM-RELATED"/>
    <property type="match status" value="1"/>
</dbReference>
<name>A0ABU1JN32_9PROT</name>
<dbReference type="InterPro" id="IPR001638">
    <property type="entry name" value="Solute-binding_3/MltF_N"/>
</dbReference>
<evidence type="ECO:0000256" key="2">
    <source>
        <dbReference type="SAM" id="SignalP"/>
    </source>
</evidence>
<dbReference type="RefSeq" id="WP_309794424.1">
    <property type="nucleotide sequence ID" value="NZ_JAVDPW010000004.1"/>
</dbReference>
<dbReference type="Gene3D" id="3.40.190.10">
    <property type="entry name" value="Periplasmic binding protein-like II"/>
    <property type="match status" value="2"/>
</dbReference>
<keyword evidence="5" id="KW-1185">Reference proteome</keyword>
<proteinExistence type="predicted"/>
<accession>A0ABU1JN32</accession>
<dbReference type="Proteomes" id="UP001262410">
    <property type="component" value="Unassembled WGS sequence"/>
</dbReference>
<comment type="caution">
    <text evidence="4">The sequence shown here is derived from an EMBL/GenBank/DDBJ whole genome shotgun (WGS) entry which is preliminary data.</text>
</comment>
<evidence type="ECO:0000313" key="5">
    <source>
        <dbReference type="Proteomes" id="UP001262410"/>
    </source>
</evidence>
<reference evidence="4 5" key="1">
    <citation type="submission" date="2023-07" db="EMBL/GenBank/DDBJ databases">
        <title>Sorghum-associated microbial communities from plants grown in Nebraska, USA.</title>
        <authorList>
            <person name="Schachtman D."/>
        </authorList>
    </citation>
    <scope>NUCLEOTIDE SEQUENCE [LARGE SCALE GENOMIC DNA]</scope>
    <source>
        <strain evidence="4 5">584</strain>
    </source>
</reference>
<protein>
    <submittedName>
        <fullName evidence="4">Polar amino acid transport system substrate-binding protein</fullName>
    </submittedName>
</protein>
<dbReference type="PANTHER" id="PTHR35936">
    <property type="entry name" value="MEMBRANE-BOUND LYTIC MUREIN TRANSGLYCOSYLASE F"/>
    <property type="match status" value="1"/>
</dbReference>
<feature type="domain" description="Solute-binding protein family 3/N-terminal" evidence="3">
    <location>
        <begin position="63"/>
        <end position="295"/>
    </location>
</feature>
<dbReference type="Pfam" id="PF00497">
    <property type="entry name" value="SBP_bac_3"/>
    <property type="match status" value="1"/>
</dbReference>
<organism evidence="4 5">
    <name type="scientific">Inquilinus ginsengisoli</name>
    <dbReference type="NCBI Taxonomy" id="363840"/>
    <lineage>
        <taxon>Bacteria</taxon>
        <taxon>Pseudomonadati</taxon>
        <taxon>Pseudomonadota</taxon>
        <taxon>Alphaproteobacteria</taxon>
        <taxon>Rhodospirillales</taxon>
        <taxon>Rhodospirillaceae</taxon>
        <taxon>Inquilinus</taxon>
    </lineage>
</organism>
<dbReference type="SMART" id="SM00062">
    <property type="entry name" value="PBPb"/>
    <property type="match status" value="1"/>
</dbReference>
<evidence type="ECO:0000313" key="4">
    <source>
        <dbReference type="EMBL" id="MDR6290021.1"/>
    </source>
</evidence>
<gene>
    <name evidence="4" type="ORF">E9232_002542</name>
</gene>
<dbReference type="EMBL" id="JAVDPW010000004">
    <property type="protein sequence ID" value="MDR6290021.1"/>
    <property type="molecule type" value="Genomic_DNA"/>
</dbReference>
<evidence type="ECO:0000256" key="1">
    <source>
        <dbReference type="ARBA" id="ARBA00022729"/>
    </source>
</evidence>